<reference evidence="1 2" key="1">
    <citation type="submission" date="2016-06" db="EMBL/GenBank/DDBJ databases">
        <authorList>
            <person name="Kjaerup R.B."/>
            <person name="Dalgaard T.S."/>
            <person name="Juul-Madsen H.R."/>
        </authorList>
    </citation>
    <scope>NUCLEOTIDE SEQUENCE [LARGE SCALE GENOMIC DNA]</scope>
    <source>
        <strain evidence="1 2">DSM 16361</strain>
    </source>
</reference>
<dbReference type="Proteomes" id="UP000214566">
    <property type="component" value="Unassembled WGS sequence"/>
</dbReference>
<sequence>MAHSPIGMWLKSASAPTVLGHKDPRSTQRYAHLEVDTLGAAIETIGKAEKRTRTPRSPEITKPAEAGFVIDSLAERVGFEPTVRKNRTPDFESAFNAFYNNRLSNSKGFLVQFWCSAGRIAAWP</sequence>
<name>A0A238D717_THIDL</name>
<keyword evidence="2" id="KW-1185">Reference proteome</keyword>
<evidence type="ECO:0000313" key="1">
    <source>
        <dbReference type="EMBL" id="SBP88962.1"/>
    </source>
</evidence>
<gene>
    <name evidence="1" type="ORF">THIARS_70582</name>
</gene>
<dbReference type="EMBL" id="FLMQ01000056">
    <property type="protein sequence ID" value="SBP88962.1"/>
    <property type="molecule type" value="Genomic_DNA"/>
</dbReference>
<organism evidence="1 2">
    <name type="scientific">Thiomonas delicata</name>
    <name type="common">Thiomonas cuprina</name>
    <dbReference type="NCBI Taxonomy" id="364030"/>
    <lineage>
        <taxon>Bacteria</taxon>
        <taxon>Pseudomonadati</taxon>
        <taxon>Pseudomonadota</taxon>
        <taxon>Betaproteobacteria</taxon>
        <taxon>Burkholderiales</taxon>
        <taxon>Thiomonas</taxon>
    </lineage>
</organism>
<dbReference type="AlphaFoldDB" id="A0A238D717"/>
<proteinExistence type="predicted"/>
<accession>A0A238D717</accession>
<evidence type="ECO:0000313" key="2">
    <source>
        <dbReference type="Proteomes" id="UP000214566"/>
    </source>
</evidence>
<protein>
    <submittedName>
        <fullName evidence="1">Uncharacterized protein</fullName>
    </submittedName>
</protein>